<dbReference type="InterPro" id="IPR058548">
    <property type="entry name" value="MlaB-like_STAS"/>
</dbReference>
<evidence type="ECO:0000259" key="1">
    <source>
        <dbReference type="PROSITE" id="PS50801"/>
    </source>
</evidence>
<dbReference type="OrthoDB" id="8527158at2"/>
<dbReference type="InterPro" id="IPR002645">
    <property type="entry name" value="STAS_dom"/>
</dbReference>
<dbReference type="InterPro" id="IPR052746">
    <property type="entry name" value="MlaB_ABC_Transporter"/>
</dbReference>
<protein>
    <submittedName>
        <fullName evidence="2">Anti-anti-sigma factor</fullName>
    </submittedName>
</protein>
<gene>
    <name evidence="2" type="ORF">DFR40_2021</name>
</gene>
<dbReference type="CDD" id="cd07043">
    <property type="entry name" value="STAS_anti-anti-sigma_factors"/>
    <property type="match status" value="1"/>
</dbReference>
<dbReference type="RefSeq" id="WP_121458350.1">
    <property type="nucleotide sequence ID" value="NZ_RBXP01000015.1"/>
</dbReference>
<name>A0A495W9L6_9RHOO</name>
<dbReference type="PANTHER" id="PTHR35849">
    <property type="entry name" value="BLR2341 PROTEIN"/>
    <property type="match status" value="1"/>
</dbReference>
<proteinExistence type="predicted"/>
<evidence type="ECO:0000313" key="3">
    <source>
        <dbReference type="Proteomes" id="UP000270626"/>
    </source>
</evidence>
<dbReference type="Proteomes" id="UP000270626">
    <property type="component" value="Unassembled WGS sequence"/>
</dbReference>
<evidence type="ECO:0000313" key="2">
    <source>
        <dbReference type="EMBL" id="RKT58079.1"/>
    </source>
</evidence>
<dbReference type="EMBL" id="RBXP01000015">
    <property type="protein sequence ID" value="RKT58079.1"/>
    <property type="molecule type" value="Genomic_DNA"/>
</dbReference>
<dbReference type="PROSITE" id="PS50801">
    <property type="entry name" value="STAS"/>
    <property type="match status" value="1"/>
</dbReference>
<dbReference type="Gene3D" id="3.30.750.24">
    <property type="entry name" value="STAS domain"/>
    <property type="match status" value="1"/>
</dbReference>
<dbReference type="Pfam" id="PF13466">
    <property type="entry name" value="STAS_2"/>
    <property type="match status" value="1"/>
</dbReference>
<comment type="caution">
    <text evidence="2">The sequence shown here is derived from an EMBL/GenBank/DDBJ whole genome shotgun (WGS) entry which is preliminary data.</text>
</comment>
<organism evidence="2 3">
    <name type="scientific">Azonexus fungiphilus</name>
    <dbReference type="NCBI Taxonomy" id="146940"/>
    <lineage>
        <taxon>Bacteria</taxon>
        <taxon>Pseudomonadati</taxon>
        <taxon>Pseudomonadota</taxon>
        <taxon>Betaproteobacteria</taxon>
        <taxon>Rhodocyclales</taxon>
        <taxon>Azonexaceae</taxon>
        <taxon>Azonexus</taxon>
    </lineage>
</organism>
<dbReference type="PANTHER" id="PTHR35849:SF2">
    <property type="entry name" value="BLR2341 PROTEIN"/>
    <property type="match status" value="1"/>
</dbReference>
<reference evidence="2 3" key="1">
    <citation type="submission" date="2018-10" db="EMBL/GenBank/DDBJ databases">
        <title>Genomic Encyclopedia of Type Strains, Phase IV (KMG-IV): sequencing the most valuable type-strain genomes for metagenomic binning, comparative biology and taxonomic classification.</title>
        <authorList>
            <person name="Goeker M."/>
        </authorList>
    </citation>
    <scope>NUCLEOTIDE SEQUENCE [LARGE SCALE GENOMIC DNA]</scope>
    <source>
        <strain evidence="2 3">DSM 23841</strain>
    </source>
</reference>
<feature type="domain" description="STAS" evidence="1">
    <location>
        <begin position="1"/>
        <end position="108"/>
    </location>
</feature>
<dbReference type="AlphaFoldDB" id="A0A495W9L6"/>
<accession>A0A495W9L6</accession>
<sequence>MSESTETATASLGISGEFTIFTAGELKHRLLDTIDHCNGGAIEIDLSEVSEIDSAGLQLMVMAKRHATSQGKTLHFCRHSDPVLDLLDLCDLAGFFGDPVLIRSRQQG</sequence>
<keyword evidence="3" id="KW-1185">Reference proteome</keyword>
<dbReference type="SUPFAM" id="SSF52091">
    <property type="entry name" value="SpoIIaa-like"/>
    <property type="match status" value="1"/>
</dbReference>
<dbReference type="InterPro" id="IPR036513">
    <property type="entry name" value="STAS_dom_sf"/>
</dbReference>